<dbReference type="GO" id="GO:0016020">
    <property type="term" value="C:membrane"/>
    <property type="evidence" value="ECO:0007669"/>
    <property type="project" value="UniProtKB-SubCell"/>
</dbReference>
<dbReference type="Proteomes" id="UP000799778">
    <property type="component" value="Unassembled WGS sequence"/>
</dbReference>
<protein>
    <recommendedName>
        <fullName evidence="8">Rhodopsin domain-containing protein</fullName>
    </recommendedName>
</protein>
<comment type="similarity">
    <text evidence="5">Belongs to the SAT4 family.</text>
</comment>
<keyword evidence="10" id="KW-1185">Reference proteome</keyword>
<dbReference type="AlphaFoldDB" id="A0A6A5XB33"/>
<evidence type="ECO:0000256" key="1">
    <source>
        <dbReference type="ARBA" id="ARBA00004141"/>
    </source>
</evidence>
<feature type="non-terminal residue" evidence="9">
    <location>
        <position position="1"/>
    </location>
</feature>
<feature type="non-terminal residue" evidence="9">
    <location>
        <position position="327"/>
    </location>
</feature>
<keyword evidence="4 7" id="KW-0472">Membrane</keyword>
<feature type="compositionally biased region" description="Basic and acidic residues" evidence="6">
    <location>
        <begin position="304"/>
        <end position="313"/>
    </location>
</feature>
<reference evidence="9" key="1">
    <citation type="journal article" date="2020" name="Stud. Mycol.">
        <title>101 Dothideomycetes genomes: a test case for predicting lifestyles and emergence of pathogens.</title>
        <authorList>
            <person name="Haridas S."/>
            <person name="Albert R."/>
            <person name="Binder M."/>
            <person name="Bloem J."/>
            <person name="Labutti K."/>
            <person name="Salamov A."/>
            <person name="Andreopoulos B."/>
            <person name="Baker S."/>
            <person name="Barry K."/>
            <person name="Bills G."/>
            <person name="Bluhm B."/>
            <person name="Cannon C."/>
            <person name="Castanera R."/>
            <person name="Culley D."/>
            <person name="Daum C."/>
            <person name="Ezra D."/>
            <person name="Gonzalez J."/>
            <person name="Henrissat B."/>
            <person name="Kuo A."/>
            <person name="Liang C."/>
            <person name="Lipzen A."/>
            <person name="Lutzoni F."/>
            <person name="Magnuson J."/>
            <person name="Mondo S."/>
            <person name="Nolan M."/>
            <person name="Ohm R."/>
            <person name="Pangilinan J."/>
            <person name="Park H.-J."/>
            <person name="Ramirez L."/>
            <person name="Alfaro M."/>
            <person name="Sun H."/>
            <person name="Tritt A."/>
            <person name="Yoshinaga Y."/>
            <person name="Zwiers L.-H."/>
            <person name="Turgeon B."/>
            <person name="Goodwin S."/>
            <person name="Spatafora J."/>
            <person name="Crous P."/>
            <person name="Grigoriev I."/>
        </authorList>
    </citation>
    <scope>NUCLEOTIDE SEQUENCE</scope>
    <source>
        <strain evidence="9">CBS 175.79</strain>
    </source>
</reference>
<gene>
    <name evidence="9" type="ORF">BU24DRAFT_316873</name>
</gene>
<comment type="subcellular location">
    <subcellularLocation>
        <location evidence="1">Membrane</location>
        <topology evidence="1">Multi-pass membrane protein</topology>
    </subcellularLocation>
</comment>
<dbReference type="InterPro" id="IPR052337">
    <property type="entry name" value="SAT4-like"/>
</dbReference>
<dbReference type="OrthoDB" id="3648173at2759"/>
<feature type="region of interest" description="Disordered" evidence="6">
    <location>
        <begin position="271"/>
        <end position="313"/>
    </location>
</feature>
<feature type="transmembrane region" description="Helical" evidence="7">
    <location>
        <begin position="83"/>
        <end position="102"/>
    </location>
</feature>
<evidence type="ECO:0000256" key="4">
    <source>
        <dbReference type="ARBA" id="ARBA00023136"/>
    </source>
</evidence>
<feature type="compositionally biased region" description="Basic and acidic residues" evidence="6">
    <location>
        <begin position="278"/>
        <end position="288"/>
    </location>
</feature>
<accession>A0A6A5XB33</accession>
<evidence type="ECO:0000259" key="8">
    <source>
        <dbReference type="Pfam" id="PF20684"/>
    </source>
</evidence>
<feature type="transmembrane region" description="Helical" evidence="7">
    <location>
        <begin position="197"/>
        <end position="217"/>
    </location>
</feature>
<keyword evidence="3 7" id="KW-1133">Transmembrane helix</keyword>
<proteinExistence type="inferred from homology"/>
<feature type="domain" description="Rhodopsin" evidence="8">
    <location>
        <begin position="18"/>
        <end position="260"/>
    </location>
</feature>
<organism evidence="9 10">
    <name type="scientific">Aaosphaeria arxii CBS 175.79</name>
    <dbReference type="NCBI Taxonomy" id="1450172"/>
    <lineage>
        <taxon>Eukaryota</taxon>
        <taxon>Fungi</taxon>
        <taxon>Dikarya</taxon>
        <taxon>Ascomycota</taxon>
        <taxon>Pezizomycotina</taxon>
        <taxon>Dothideomycetes</taxon>
        <taxon>Pleosporomycetidae</taxon>
        <taxon>Pleosporales</taxon>
        <taxon>Pleosporales incertae sedis</taxon>
        <taxon>Aaosphaeria</taxon>
    </lineage>
</organism>
<evidence type="ECO:0000256" key="5">
    <source>
        <dbReference type="ARBA" id="ARBA00038359"/>
    </source>
</evidence>
<evidence type="ECO:0000313" key="10">
    <source>
        <dbReference type="Proteomes" id="UP000799778"/>
    </source>
</evidence>
<sequence length="327" mass="36919">TLATELPLMILATSTVALRLWSRLAVKRMLAVDDVLITLGWACAFGRTVISCMSADDPYGFSIDGPDEPAEIPYYQHIFERRIAYIFAVAFIRTSVVSYYLRIFPPSLLSLRRLSWVLLVLALAQFIEVFTVLIVFCKDISKIWTNDYIAFRGSRCFSSSTYSYSAAIGDSILDCLIFALPIPYVWSLTKLRFRQRLSLIIIFALGFLVCAVALTQIPFIQRREQNPNYFGGAINLLIAIQLALAIIAASLPDLRALIARFFPKFEHLHRSSSSGRDAQQDAHEHYGDAENGGDALRYPQRAQECQKRESRIPDWMRSAIPASLMES</sequence>
<dbReference type="GeneID" id="54280282"/>
<evidence type="ECO:0000313" key="9">
    <source>
        <dbReference type="EMBL" id="KAF2010119.1"/>
    </source>
</evidence>
<dbReference type="InterPro" id="IPR049326">
    <property type="entry name" value="Rhodopsin_dom_fungi"/>
</dbReference>
<evidence type="ECO:0000256" key="6">
    <source>
        <dbReference type="SAM" id="MobiDB-lite"/>
    </source>
</evidence>
<evidence type="ECO:0000256" key="7">
    <source>
        <dbReference type="SAM" id="Phobius"/>
    </source>
</evidence>
<dbReference type="PANTHER" id="PTHR33048">
    <property type="entry name" value="PTH11-LIKE INTEGRAL MEMBRANE PROTEIN (AFU_ORTHOLOGUE AFUA_5G11245)"/>
    <property type="match status" value="1"/>
</dbReference>
<name>A0A6A5XB33_9PLEO</name>
<feature type="transmembrane region" description="Helical" evidence="7">
    <location>
        <begin position="114"/>
        <end position="136"/>
    </location>
</feature>
<keyword evidence="2 7" id="KW-0812">Transmembrane</keyword>
<dbReference type="RefSeq" id="XP_033378458.1">
    <property type="nucleotide sequence ID" value="XM_033522885.1"/>
</dbReference>
<dbReference type="PANTHER" id="PTHR33048:SF157">
    <property type="entry name" value="INTEGRAL MEMBRANE PROTEIN"/>
    <property type="match status" value="1"/>
</dbReference>
<evidence type="ECO:0000256" key="2">
    <source>
        <dbReference type="ARBA" id="ARBA00022692"/>
    </source>
</evidence>
<dbReference type="EMBL" id="ML978077">
    <property type="protein sequence ID" value="KAF2010119.1"/>
    <property type="molecule type" value="Genomic_DNA"/>
</dbReference>
<evidence type="ECO:0000256" key="3">
    <source>
        <dbReference type="ARBA" id="ARBA00022989"/>
    </source>
</evidence>
<feature type="transmembrane region" description="Helical" evidence="7">
    <location>
        <begin position="229"/>
        <end position="251"/>
    </location>
</feature>
<dbReference type="Pfam" id="PF20684">
    <property type="entry name" value="Fung_rhodopsin"/>
    <property type="match status" value="1"/>
</dbReference>